<evidence type="ECO:0000259" key="8">
    <source>
        <dbReference type="PROSITE" id="PS51697"/>
    </source>
</evidence>
<comment type="subcellular location">
    <subcellularLocation>
        <location evidence="1">Nucleus</location>
    </subcellularLocation>
</comment>
<keyword evidence="4" id="KW-0805">Transcription regulation</keyword>
<proteinExistence type="inferred from homology"/>
<evidence type="ECO:0000313" key="10">
    <source>
        <dbReference type="Proteomes" id="UP001642260"/>
    </source>
</evidence>
<dbReference type="PANTHER" id="PTHR31165">
    <property type="entry name" value="PROTEIN G1-LIKE2"/>
    <property type="match status" value="1"/>
</dbReference>
<keyword evidence="3" id="KW-0217">Developmental protein</keyword>
<evidence type="ECO:0000313" key="9">
    <source>
        <dbReference type="EMBL" id="CAH8355152.1"/>
    </source>
</evidence>
<evidence type="ECO:0000256" key="5">
    <source>
        <dbReference type="ARBA" id="ARBA00023125"/>
    </source>
</evidence>
<dbReference type="GO" id="GO:0005634">
    <property type="term" value="C:nucleus"/>
    <property type="evidence" value="ECO:0007669"/>
    <property type="project" value="UniProtKB-SubCell"/>
</dbReference>
<evidence type="ECO:0000256" key="2">
    <source>
        <dbReference type="ARBA" id="ARBA00010308"/>
    </source>
</evidence>
<gene>
    <name evidence="9" type="ORF">ERUC_LOCUS20907</name>
</gene>
<evidence type="ECO:0000256" key="1">
    <source>
        <dbReference type="ARBA" id="ARBA00004123"/>
    </source>
</evidence>
<dbReference type="PROSITE" id="PS51697">
    <property type="entry name" value="ALOG"/>
    <property type="match status" value="1"/>
</dbReference>
<reference evidence="9 10" key="1">
    <citation type="submission" date="2022-03" db="EMBL/GenBank/DDBJ databases">
        <authorList>
            <person name="Macdonald S."/>
            <person name="Ahmed S."/>
            <person name="Newling K."/>
        </authorList>
    </citation>
    <scope>NUCLEOTIDE SEQUENCE [LARGE SCALE GENOMIC DNA]</scope>
</reference>
<protein>
    <recommendedName>
        <fullName evidence="8">ALOG domain-containing protein</fullName>
    </recommendedName>
</protein>
<dbReference type="PANTHER" id="PTHR31165:SF59">
    <property type="entry name" value="PROTEIN LIGHT-DEPENDENT SHORT HYPOCOTYLS 6"/>
    <property type="match status" value="1"/>
</dbReference>
<dbReference type="InterPro" id="IPR040222">
    <property type="entry name" value="ALOG"/>
</dbReference>
<keyword evidence="7" id="KW-0539">Nucleus</keyword>
<evidence type="ECO:0000256" key="7">
    <source>
        <dbReference type="ARBA" id="ARBA00023242"/>
    </source>
</evidence>
<comment type="caution">
    <text evidence="9">The sequence shown here is derived from an EMBL/GenBank/DDBJ whole genome shotgun (WGS) entry which is preliminary data.</text>
</comment>
<accession>A0ABC8KE65</accession>
<feature type="domain" description="ALOG" evidence="8">
    <location>
        <begin position="1"/>
        <end position="57"/>
    </location>
</feature>
<keyword evidence="5" id="KW-0238">DNA-binding</keyword>
<comment type="similarity">
    <text evidence="2">Belongs to the plant homeotic and developmental regulators ALOG protein family.</text>
</comment>
<dbReference type="GO" id="GO:0003677">
    <property type="term" value="F:DNA binding"/>
    <property type="evidence" value="ECO:0007669"/>
    <property type="project" value="UniProtKB-KW"/>
</dbReference>
<dbReference type="Proteomes" id="UP001642260">
    <property type="component" value="Unassembled WGS sequence"/>
</dbReference>
<evidence type="ECO:0000256" key="3">
    <source>
        <dbReference type="ARBA" id="ARBA00022473"/>
    </source>
</evidence>
<keyword evidence="6" id="KW-0804">Transcription</keyword>
<name>A0ABC8KE65_ERUVS</name>
<organism evidence="9 10">
    <name type="scientific">Eruca vesicaria subsp. sativa</name>
    <name type="common">Garden rocket</name>
    <name type="synonym">Eruca sativa</name>
    <dbReference type="NCBI Taxonomy" id="29727"/>
    <lineage>
        <taxon>Eukaryota</taxon>
        <taxon>Viridiplantae</taxon>
        <taxon>Streptophyta</taxon>
        <taxon>Embryophyta</taxon>
        <taxon>Tracheophyta</taxon>
        <taxon>Spermatophyta</taxon>
        <taxon>Magnoliopsida</taxon>
        <taxon>eudicotyledons</taxon>
        <taxon>Gunneridae</taxon>
        <taxon>Pentapetalae</taxon>
        <taxon>rosids</taxon>
        <taxon>malvids</taxon>
        <taxon>Brassicales</taxon>
        <taxon>Brassicaceae</taxon>
        <taxon>Brassiceae</taxon>
        <taxon>Eruca</taxon>
    </lineage>
</organism>
<sequence length="76" mass="8527">MLLGLVNAINGNDRAAYKEKGGRLDLNPFAARAIRIYLREVKESQAEARGIPYQKKKWKLKPTVMLDVDLTSGIIV</sequence>
<evidence type="ECO:0000256" key="6">
    <source>
        <dbReference type="ARBA" id="ARBA00023163"/>
    </source>
</evidence>
<evidence type="ECO:0000256" key="4">
    <source>
        <dbReference type="ARBA" id="ARBA00023015"/>
    </source>
</evidence>
<keyword evidence="10" id="KW-1185">Reference proteome</keyword>
<dbReference type="InterPro" id="IPR006936">
    <property type="entry name" value="ALOG_dom"/>
</dbReference>
<dbReference type="AlphaFoldDB" id="A0ABC8KE65"/>
<dbReference type="EMBL" id="CAKOAT010204043">
    <property type="protein sequence ID" value="CAH8355152.1"/>
    <property type="molecule type" value="Genomic_DNA"/>
</dbReference>
<dbReference type="Pfam" id="PF04852">
    <property type="entry name" value="ALOG_dom"/>
    <property type="match status" value="1"/>
</dbReference>